<comment type="miscellaneous">
    <text evidence="5">In the reaction, the free carboxyl group of octanoic acid is attached via an amide linkage to the epsilon-amino group of a specific lysine residue of lipoyl domains of lipoate-dependent enzymes.</text>
</comment>
<dbReference type="Gene3D" id="3.30.930.10">
    <property type="entry name" value="Bira Bifunctional Protein, Domain 2"/>
    <property type="match status" value="1"/>
</dbReference>
<dbReference type="PROSITE" id="PS01313">
    <property type="entry name" value="LIPB"/>
    <property type="match status" value="1"/>
</dbReference>
<dbReference type="NCBIfam" id="NF010925">
    <property type="entry name" value="PRK14345.1"/>
    <property type="match status" value="1"/>
</dbReference>
<dbReference type="Pfam" id="PF21948">
    <property type="entry name" value="LplA-B_cat"/>
    <property type="match status" value="1"/>
</dbReference>
<keyword evidence="5" id="KW-0963">Cytoplasm</keyword>
<evidence type="ECO:0000256" key="4">
    <source>
        <dbReference type="ARBA" id="ARBA00024732"/>
    </source>
</evidence>
<comment type="caution">
    <text evidence="7">The sequence shown here is derived from an EMBL/GenBank/DDBJ whole genome shotgun (WGS) entry which is preliminary data.</text>
</comment>
<reference evidence="8" key="2">
    <citation type="submission" date="2015-01" db="EMBL/GenBank/DDBJ databases">
        <title>Draft genome sequence of potential hydrocarbon metabolising strain of Rhodococcus rhodochrous.</title>
        <authorList>
            <person name="Aggarwal R.K."/>
            <person name="Dawar C."/>
        </authorList>
    </citation>
    <scope>NUCLEOTIDE SEQUENCE [LARGE SCALE GENOMIC DNA]</scope>
    <source>
        <strain evidence="8">KG-21</strain>
    </source>
</reference>
<accession>A0A0M8PJZ0</accession>
<dbReference type="PATRIC" id="fig|1441923.3.peg.4630"/>
<evidence type="ECO:0000256" key="1">
    <source>
        <dbReference type="ARBA" id="ARBA00004821"/>
    </source>
</evidence>
<comment type="catalytic activity">
    <reaction evidence="5">
        <text>octanoyl-[ACP] + L-lysyl-[protein] = N(6)-octanoyl-L-lysyl-[protein] + holo-[ACP] + H(+)</text>
        <dbReference type="Rhea" id="RHEA:17665"/>
        <dbReference type="Rhea" id="RHEA-COMP:9636"/>
        <dbReference type="Rhea" id="RHEA-COMP:9685"/>
        <dbReference type="Rhea" id="RHEA-COMP:9752"/>
        <dbReference type="Rhea" id="RHEA-COMP:9928"/>
        <dbReference type="ChEBI" id="CHEBI:15378"/>
        <dbReference type="ChEBI" id="CHEBI:29969"/>
        <dbReference type="ChEBI" id="CHEBI:64479"/>
        <dbReference type="ChEBI" id="CHEBI:78463"/>
        <dbReference type="ChEBI" id="CHEBI:78809"/>
        <dbReference type="EC" id="2.3.1.181"/>
    </reaction>
</comment>
<dbReference type="SUPFAM" id="SSF55681">
    <property type="entry name" value="Class II aaRS and biotin synthetases"/>
    <property type="match status" value="1"/>
</dbReference>
<comment type="similarity">
    <text evidence="5">Belongs to the LipB family.</text>
</comment>
<dbReference type="InterPro" id="IPR000544">
    <property type="entry name" value="Octanoyltransferase"/>
</dbReference>
<dbReference type="EC" id="2.3.1.181" evidence="5"/>
<comment type="pathway">
    <text evidence="1 5">Protein modification; protein lipoylation via endogenous pathway; protein N(6)-(lipoyl)lysine from octanoyl-[acyl-carrier-protein]: step 1/2.</text>
</comment>
<dbReference type="GO" id="GO:0033819">
    <property type="term" value="F:lipoyl(octanoyl) transferase activity"/>
    <property type="evidence" value="ECO:0007669"/>
    <property type="project" value="UniProtKB-EC"/>
</dbReference>
<protein>
    <recommendedName>
        <fullName evidence="5">Octanoyltransferase</fullName>
        <ecNumber evidence="5">2.3.1.181</ecNumber>
    </recommendedName>
    <alternativeName>
        <fullName evidence="5">Lipoate-protein ligase B</fullName>
    </alternativeName>
    <alternativeName>
        <fullName evidence="5">Lipoyl/octanoyl transferase</fullName>
    </alternativeName>
    <alternativeName>
        <fullName evidence="5">Octanoyl-[acyl-carrier-protein]-protein N-octanoyltransferase</fullName>
    </alternativeName>
</protein>
<dbReference type="InterPro" id="IPR020605">
    <property type="entry name" value="Octanoyltransferase_CS"/>
</dbReference>
<feature type="site" description="Lowers pKa of active site Cys" evidence="5">
    <location>
        <position position="153"/>
    </location>
</feature>
<dbReference type="PANTHER" id="PTHR10993">
    <property type="entry name" value="OCTANOYLTRANSFERASE"/>
    <property type="match status" value="1"/>
</dbReference>
<dbReference type="HAMAP" id="MF_00013">
    <property type="entry name" value="LipB"/>
    <property type="match status" value="1"/>
</dbReference>
<dbReference type="PROSITE" id="PS51733">
    <property type="entry name" value="BPL_LPL_CATALYTIC"/>
    <property type="match status" value="1"/>
</dbReference>
<dbReference type="PANTHER" id="PTHR10993:SF7">
    <property type="entry name" value="LIPOYLTRANSFERASE 2, MITOCHONDRIAL-RELATED"/>
    <property type="match status" value="1"/>
</dbReference>
<feature type="binding site" evidence="5">
    <location>
        <begin position="156"/>
        <end position="158"/>
    </location>
    <ligand>
        <name>substrate</name>
    </ligand>
</feature>
<dbReference type="NCBIfam" id="TIGR00214">
    <property type="entry name" value="lipB"/>
    <property type="match status" value="1"/>
</dbReference>
<dbReference type="GO" id="GO:0016874">
    <property type="term" value="F:ligase activity"/>
    <property type="evidence" value="ECO:0007669"/>
    <property type="project" value="UniProtKB-KW"/>
</dbReference>
<name>A0A0M8PJZ0_RHORH</name>
<evidence type="ECO:0000313" key="8">
    <source>
        <dbReference type="Proteomes" id="UP000037712"/>
    </source>
</evidence>
<evidence type="ECO:0000256" key="2">
    <source>
        <dbReference type="ARBA" id="ARBA00022679"/>
    </source>
</evidence>
<dbReference type="InterPro" id="IPR045864">
    <property type="entry name" value="aa-tRNA-synth_II/BPL/LPL"/>
</dbReference>
<dbReference type="CDD" id="cd16444">
    <property type="entry name" value="LipB"/>
    <property type="match status" value="1"/>
</dbReference>
<evidence type="ECO:0000313" key="7">
    <source>
        <dbReference type="EMBL" id="KOS54232.1"/>
    </source>
</evidence>
<keyword evidence="3 5" id="KW-0012">Acyltransferase</keyword>
<comment type="function">
    <text evidence="4 5">Catalyzes the transfer of endogenously produced octanoic acid from octanoyl-acyl-carrier-protein onto the lipoyl domains of lipoate-dependent enzymes. Lipoyl-ACP can also act as a substrate although octanoyl-ACP is likely to be the physiological substrate.</text>
</comment>
<dbReference type="AlphaFoldDB" id="A0A0M8PJZ0"/>
<evidence type="ECO:0000259" key="6">
    <source>
        <dbReference type="PROSITE" id="PS51733"/>
    </source>
</evidence>
<sequence length="260" mass="28021">MSSASSSARFDSEPVAVAHLGLIGYLEAWERQREIAADRAEGRGVDTLLLLEHPPVYTAGKRTAPEDRPTDGTPVIDVDRGGKITWHGPGQLVGYPIVRLGEPIDVVGYVRRLEQALIEVCTDLGLVCGRVEGRSGVWLPAELRDGHWLPERKIAAIGVRVQRGVTMHGFSLNCDATLDAFDSIVPCGIRDAGVTSLTGELGRDVTVAEVMPAVTAAVIDALDGRLPVTDHDIERVTFEQAVGAEPPQTPRPEFTTVRYG</sequence>
<dbReference type="EMBL" id="AZYO01000075">
    <property type="protein sequence ID" value="KOS54232.1"/>
    <property type="molecule type" value="Genomic_DNA"/>
</dbReference>
<reference evidence="7 8" key="1">
    <citation type="journal article" date="2015" name="Genome Announc.">
        <title>Draft Genome Sequence of Rhodococcus rhodochrous Strain KG-21, a Soil Isolate from Oil Fields of Krishna-Godavari Basin, India.</title>
        <authorList>
            <person name="Dawar C."/>
            <person name="Aggarwal R.K."/>
        </authorList>
    </citation>
    <scope>NUCLEOTIDE SEQUENCE [LARGE SCALE GENOMIC DNA]</scope>
    <source>
        <strain evidence="7 8">KG-21</strain>
    </source>
</reference>
<feature type="active site" description="Acyl-thioester intermediate" evidence="5">
    <location>
        <position position="187"/>
    </location>
</feature>
<dbReference type="UniPathway" id="UPA00538">
    <property type="reaction ID" value="UER00592"/>
</dbReference>
<dbReference type="GO" id="GO:0009249">
    <property type="term" value="P:protein lipoylation"/>
    <property type="evidence" value="ECO:0007669"/>
    <property type="project" value="InterPro"/>
</dbReference>
<feature type="binding site" evidence="5">
    <location>
        <begin position="169"/>
        <end position="171"/>
    </location>
    <ligand>
        <name>substrate</name>
    </ligand>
</feature>
<dbReference type="RefSeq" id="WP_003934099.1">
    <property type="nucleotide sequence ID" value="NZ_AZYO01000075.1"/>
</dbReference>
<keyword evidence="7" id="KW-0436">Ligase</keyword>
<proteinExistence type="inferred from homology"/>
<dbReference type="InterPro" id="IPR004143">
    <property type="entry name" value="BPL_LPL_catalytic"/>
</dbReference>
<evidence type="ECO:0000256" key="3">
    <source>
        <dbReference type="ARBA" id="ARBA00023315"/>
    </source>
</evidence>
<evidence type="ECO:0000256" key="5">
    <source>
        <dbReference type="HAMAP-Rule" id="MF_00013"/>
    </source>
</evidence>
<dbReference type="Proteomes" id="UP000037712">
    <property type="component" value="Unassembled WGS sequence"/>
</dbReference>
<keyword evidence="2 5" id="KW-0808">Transferase</keyword>
<comment type="subcellular location">
    <subcellularLocation>
        <location evidence="5">Cytoplasm</location>
    </subcellularLocation>
</comment>
<organism evidence="7 8">
    <name type="scientific">Rhodococcus rhodochrous KG-21</name>
    <dbReference type="NCBI Taxonomy" id="1441923"/>
    <lineage>
        <taxon>Bacteria</taxon>
        <taxon>Bacillati</taxon>
        <taxon>Actinomycetota</taxon>
        <taxon>Actinomycetes</taxon>
        <taxon>Mycobacteriales</taxon>
        <taxon>Nocardiaceae</taxon>
        <taxon>Rhodococcus</taxon>
    </lineage>
</organism>
<gene>
    <name evidence="5" type="primary">lipB</name>
    <name evidence="7" type="ORF">Z051_21280</name>
</gene>
<dbReference type="GO" id="GO:0005737">
    <property type="term" value="C:cytoplasm"/>
    <property type="evidence" value="ECO:0007669"/>
    <property type="project" value="UniProtKB-SubCell"/>
</dbReference>
<feature type="binding site" evidence="5">
    <location>
        <begin position="80"/>
        <end position="87"/>
    </location>
    <ligand>
        <name>substrate</name>
    </ligand>
</feature>
<feature type="domain" description="BPL/LPL catalytic" evidence="6">
    <location>
        <begin position="42"/>
        <end position="226"/>
    </location>
</feature>